<comment type="similarity">
    <text evidence="1">Belongs to the GSP J family.</text>
</comment>
<comment type="caution">
    <text evidence="4">The sequence shown here is derived from an EMBL/GenBank/DDBJ whole genome shotgun (WGS) entry which is preliminary data.</text>
</comment>
<dbReference type="InterPro" id="IPR010055">
    <property type="entry name" value="T2SS_protein-GspJ"/>
</dbReference>
<dbReference type="EMBL" id="PCVY01000049">
    <property type="protein sequence ID" value="PIQ86153.1"/>
    <property type="molecule type" value="Genomic_DNA"/>
</dbReference>
<feature type="transmembrane region" description="Helical" evidence="3">
    <location>
        <begin position="27"/>
        <end position="50"/>
    </location>
</feature>
<dbReference type="Pfam" id="PF11612">
    <property type="entry name" value="T2SSJ"/>
    <property type="match status" value="1"/>
</dbReference>
<dbReference type="GO" id="GO:0015627">
    <property type="term" value="C:type II protein secretion system complex"/>
    <property type="evidence" value="ECO:0007669"/>
    <property type="project" value="InterPro"/>
</dbReference>
<name>A0A2H0LNY6_9BACT</name>
<organism evidence="4 5">
    <name type="scientific">Candidatus Abzuiibacterium crystallinum</name>
    <dbReference type="NCBI Taxonomy" id="1974748"/>
    <lineage>
        <taxon>Bacteria</taxon>
        <taxon>Pseudomonadati</taxon>
        <taxon>Candidatus Omnitrophota</taxon>
        <taxon>Candidatus Abzuiibacterium</taxon>
    </lineage>
</organism>
<evidence type="ECO:0000256" key="1">
    <source>
        <dbReference type="ARBA" id="ARBA00011084"/>
    </source>
</evidence>
<dbReference type="Proteomes" id="UP000230859">
    <property type="component" value="Unassembled WGS sequence"/>
</dbReference>
<reference evidence="4 5" key="1">
    <citation type="submission" date="2017-09" db="EMBL/GenBank/DDBJ databases">
        <title>Depth-based differentiation of microbial function through sediment-hosted aquifers and enrichment of novel symbionts in the deep terrestrial subsurface.</title>
        <authorList>
            <person name="Probst A.J."/>
            <person name="Ladd B."/>
            <person name="Jarett J.K."/>
            <person name="Geller-Mcgrath D.E."/>
            <person name="Sieber C.M."/>
            <person name="Emerson J.B."/>
            <person name="Anantharaman K."/>
            <person name="Thomas B.C."/>
            <person name="Malmstrom R."/>
            <person name="Stieglmeier M."/>
            <person name="Klingl A."/>
            <person name="Woyke T."/>
            <person name="Ryan C.M."/>
            <person name="Banfield J.F."/>
        </authorList>
    </citation>
    <scope>NUCLEOTIDE SEQUENCE [LARGE SCALE GENOMIC DNA]</scope>
    <source>
        <strain evidence="4">CG11_big_fil_rev_8_21_14_0_20_45_26</strain>
    </source>
</reference>
<evidence type="ECO:0000313" key="5">
    <source>
        <dbReference type="Proteomes" id="UP000230859"/>
    </source>
</evidence>
<keyword evidence="3" id="KW-0812">Transmembrane</keyword>
<protein>
    <recommendedName>
        <fullName evidence="2">Type II secretion system protein J</fullName>
    </recommendedName>
</protein>
<dbReference type="GO" id="GO:0015628">
    <property type="term" value="P:protein secretion by the type II secretion system"/>
    <property type="evidence" value="ECO:0007669"/>
    <property type="project" value="InterPro"/>
</dbReference>
<sequence>MMNLKLISFDMENPNNPSPKMYAKRGFTLVETIVAIALFTVVVITAYQAFRTGYLAYTKVETSLGYDHEFNMLVRDLNQELRNAAYYANEPFLGESDSIRFPTKLWRFEDKIYAEDLYVVEYQFKGRTLERKEEKIKKRFGKSSPAEKEKLLDFDVLKFQYAYQNASGAIKWENEWSSERYLGLPRGIRLAAREKGVSRDAGERVVQILIPQGVLGEIK</sequence>
<dbReference type="SUPFAM" id="SSF54523">
    <property type="entry name" value="Pili subunits"/>
    <property type="match status" value="1"/>
</dbReference>
<evidence type="ECO:0000256" key="3">
    <source>
        <dbReference type="SAM" id="Phobius"/>
    </source>
</evidence>
<keyword evidence="3" id="KW-1133">Transmembrane helix</keyword>
<dbReference type="NCBIfam" id="TIGR02532">
    <property type="entry name" value="IV_pilin_GFxxxE"/>
    <property type="match status" value="1"/>
</dbReference>
<dbReference type="AlphaFoldDB" id="A0A2H0LNY6"/>
<dbReference type="InterPro" id="IPR045584">
    <property type="entry name" value="Pilin-like"/>
</dbReference>
<evidence type="ECO:0000313" key="4">
    <source>
        <dbReference type="EMBL" id="PIQ86153.1"/>
    </source>
</evidence>
<evidence type="ECO:0000256" key="2">
    <source>
        <dbReference type="ARBA" id="ARBA00021539"/>
    </source>
</evidence>
<gene>
    <name evidence="4" type="ORF">COV74_05595</name>
</gene>
<dbReference type="PROSITE" id="PS00409">
    <property type="entry name" value="PROKAR_NTER_METHYL"/>
    <property type="match status" value="1"/>
</dbReference>
<accession>A0A2H0LNY6</accession>
<dbReference type="Pfam" id="PF07963">
    <property type="entry name" value="N_methyl"/>
    <property type="match status" value="1"/>
</dbReference>
<proteinExistence type="inferred from homology"/>
<keyword evidence="3" id="KW-0472">Membrane</keyword>
<dbReference type="InterPro" id="IPR012902">
    <property type="entry name" value="N_methyl_site"/>
</dbReference>